<protein>
    <submittedName>
        <fullName evidence="2">Uncharacterized protein</fullName>
    </submittedName>
</protein>
<feature type="region of interest" description="Disordered" evidence="1">
    <location>
        <begin position="1"/>
        <end position="21"/>
    </location>
</feature>
<sequence>MNPEDLLNEGAGQQQKKAAPSPLISLERDLKEFNDALHEVAVEIIVEGLSKYPIFVAHQHELKLGEVILDRHELNAEWTIHASTLEEFVERGVIKPELKERFITSYKSPKDYMCVFVVVPEGANFVYYPYIK</sequence>
<name>A0A2H9VR09_9SPHI</name>
<dbReference type="OrthoDB" id="880708at2"/>
<comment type="caution">
    <text evidence="2">The sequence shown here is derived from an EMBL/GenBank/DDBJ whole genome shotgun (WGS) entry which is preliminary data.</text>
</comment>
<gene>
    <name evidence="2" type="ORF">CLV57_0229</name>
</gene>
<proteinExistence type="predicted"/>
<dbReference type="Proteomes" id="UP000242687">
    <property type="component" value="Unassembled WGS sequence"/>
</dbReference>
<organism evidence="2 3">
    <name type="scientific">Mucilaginibacter auburnensis</name>
    <dbReference type="NCBI Taxonomy" id="1457233"/>
    <lineage>
        <taxon>Bacteria</taxon>
        <taxon>Pseudomonadati</taxon>
        <taxon>Bacteroidota</taxon>
        <taxon>Sphingobacteriia</taxon>
        <taxon>Sphingobacteriales</taxon>
        <taxon>Sphingobacteriaceae</taxon>
        <taxon>Mucilaginibacter</taxon>
    </lineage>
</organism>
<dbReference type="RefSeq" id="WP_100339531.1">
    <property type="nucleotide sequence ID" value="NZ_PGFJ01000001.1"/>
</dbReference>
<accession>A0A2H9VR09</accession>
<reference evidence="2 3" key="1">
    <citation type="submission" date="2017-11" db="EMBL/GenBank/DDBJ databases">
        <title>Genomic Encyclopedia of Archaeal and Bacterial Type Strains, Phase II (KMG-II): From Individual Species to Whole Genera.</title>
        <authorList>
            <person name="Goeker M."/>
        </authorList>
    </citation>
    <scope>NUCLEOTIDE SEQUENCE [LARGE SCALE GENOMIC DNA]</scope>
    <source>
        <strain evidence="2 3">DSM 28175</strain>
    </source>
</reference>
<evidence type="ECO:0000256" key="1">
    <source>
        <dbReference type="SAM" id="MobiDB-lite"/>
    </source>
</evidence>
<evidence type="ECO:0000313" key="2">
    <source>
        <dbReference type="EMBL" id="PJJ83250.1"/>
    </source>
</evidence>
<evidence type="ECO:0000313" key="3">
    <source>
        <dbReference type="Proteomes" id="UP000242687"/>
    </source>
</evidence>
<keyword evidence="3" id="KW-1185">Reference proteome</keyword>
<dbReference type="AlphaFoldDB" id="A0A2H9VR09"/>
<dbReference type="EMBL" id="PGFJ01000001">
    <property type="protein sequence ID" value="PJJ83250.1"/>
    <property type="molecule type" value="Genomic_DNA"/>
</dbReference>